<organism evidence="9 10">
    <name type="scientific">Hamadaea flava</name>
    <dbReference type="NCBI Taxonomy" id="1742688"/>
    <lineage>
        <taxon>Bacteria</taxon>
        <taxon>Bacillati</taxon>
        <taxon>Actinomycetota</taxon>
        <taxon>Actinomycetes</taxon>
        <taxon>Micromonosporales</taxon>
        <taxon>Micromonosporaceae</taxon>
        <taxon>Hamadaea</taxon>
    </lineage>
</organism>
<comment type="cofactor">
    <cofactor evidence="2">
        <name>Zn(2+)</name>
        <dbReference type="ChEBI" id="CHEBI:29105"/>
    </cofactor>
</comment>
<dbReference type="InterPro" id="IPR001250">
    <property type="entry name" value="Man6P_Isoase-1"/>
</dbReference>
<gene>
    <name evidence="9" type="primary">manA</name>
    <name evidence="9" type="ORF">ACFOZ4_38605</name>
</gene>
<evidence type="ECO:0000256" key="4">
    <source>
        <dbReference type="ARBA" id="ARBA00011956"/>
    </source>
</evidence>
<evidence type="ECO:0000256" key="6">
    <source>
        <dbReference type="ARBA" id="ARBA00022833"/>
    </source>
</evidence>
<evidence type="ECO:0000259" key="8">
    <source>
        <dbReference type="Pfam" id="PF20511"/>
    </source>
</evidence>
<dbReference type="NCBIfam" id="TIGR00218">
    <property type="entry name" value="manA"/>
    <property type="match status" value="1"/>
</dbReference>
<keyword evidence="7 9" id="KW-0413">Isomerase</keyword>
<dbReference type="PANTHER" id="PTHR10309">
    <property type="entry name" value="MANNOSE-6-PHOSPHATE ISOMERASE"/>
    <property type="match status" value="1"/>
</dbReference>
<dbReference type="Proteomes" id="UP001595816">
    <property type="component" value="Unassembled WGS sequence"/>
</dbReference>
<reference evidence="10" key="1">
    <citation type="journal article" date="2019" name="Int. J. Syst. Evol. Microbiol.">
        <title>The Global Catalogue of Microorganisms (GCM) 10K type strain sequencing project: providing services to taxonomists for standard genome sequencing and annotation.</title>
        <authorList>
            <consortium name="The Broad Institute Genomics Platform"/>
            <consortium name="The Broad Institute Genome Sequencing Center for Infectious Disease"/>
            <person name="Wu L."/>
            <person name="Ma J."/>
        </authorList>
    </citation>
    <scope>NUCLEOTIDE SEQUENCE [LARGE SCALE GENOMIC DNA]</scope>
    <source>
        <strain evidence="10">CGMCC 4.7289</strain>
    </source>
</reference>
<evidence type="ECO:0000256" key="5">
    <source>
        <dbReference type="ARBA" id="ARBA00022723"/>
    </source>
</evidence>
<dbReference type="Gene3D" id="1.10.441.10">
    <property type="entry name" value="Phosphomannose Isomerase, domain 2"/>
    <property type="match status" value="1"/>
</dbReference>
<dbReference type="InterPro" id="IPR016305">
    <property type="entry name" value="Mannose-6-P_Isomerase"/>
</dbReference>
<dbReference type="RefSeq" id="WP_253760174.1">
    <property type="nucleotide sequence ID" value="NZ_JAMZDZ010000001.1"/>
</dbReference>
<sequence length="379" mass="39622">MRPLASPIQPYAWGSRTALATLQGRSVPSAGPEAELWIGAHPSAPARLPDGRGLDEAIAADPRPALGPALDRFGPRLPYLLKVLAAEQPLSLQAHPDLPTAQAAFAAGHPSYVDANHKPELLVAATEFDALCGFQPASVGAARLAGLQLAKLDPVVRALAAGDLRSAVEQLLTWPDPDRAGLVADVVAAAGEHPEYAVARRLAAYYPGDVGVVVALLLNFVTLQPGEGIWMPAGNLHAYLRGTGVEIMAASDNVLRGGLTPKHVDVPELLRVLVFEPLPDPVLRPVRLAGGEGWSVDTWPVPIEDFALRRVTLTGAAVRLDPVGPRTLLCLSGEVVVADRAGSVDLKPGFAAFGNADAGQLELTGAGEVFLAEVSQPRG</sequence>
<dbReference type="GO" id="GO:0004476">
    <property type="term" value="F:mannose-6-phosphate isomerase activity"/>
    <property type="evidence" value="ECO:0007669"/>
    <property type="project" value="UniProtKB-EC"/>
</dbReference>
<dbReference type="SUPFAM" id="SSF51182">
    <property type="entry name" value="RmlC-like cupins"/>
    <property type="match status" value="1"/>
</dbReference>
<dbReference type="InterPro" id="IPR046457">
    <property type="entry name" value="PMI_typeI_cat"/>
</dbReference>
<dbReference type="EMBL" id="JBHSAY010000033">
    <property type="protein sequence ID" value="MFC4136554.1"/>
    <property type="molecule type" value="Genomic_DNA"/>
</dbReference>
<evidence type="ECO:0000256" key="2">
    <source>
        <dbReference type="ARBA" id="ARBA00001947"/>
    </source>
</evidence>
<proteinExistence type="inferred from homology"/>
<keyword evidence="10" id="KW-1185">Reference proteome</keyword>
<comment type="catalytic activity">
    <reaction evidence="1">
        <text>D-mannose 6-phosphate = D-fructose 6-phosphate</text>
        <dbReference type="Rhea" id="RHEA:12356"/>
        <dbReference type="ChEBI" id="CHEBI:58735"/>
        <dbReference type="ChEBI" id="CHEBI:61527"/>
        <dbReference type="EC" id="5.3.1.8"/>
    </reaction>
</comment>
<dbReference type="PIRSF" id="PIRSF001480">
    <property type="entry name" value="Mannose-6-phosphate_isomerase"/>
    <property type="match status" value="1"/>
</dbReference>
<dbReference type="CDD" id="cd07011">
    <property type="entry name" value="cupin_PMI_type_I_N"/>
    <property type="match status" value="1"/>
</dbReference>
<protein>
    <recommendedName>
        <fullName evidence="4">mannose-6-phosphate isomerase</fullName>
        <ecNumber evidence="4">5.3.1.8</ecNumber>
    </recommendedName>
</protein>
<comment type="similarity">
    <text evidence="3">Belongs to the mannose-6-phosphate isomerase type 1 family.</text>
</comment>
<evidence type="ECO:0000313" key="9">
    <source>
        <dbReference type="EMBL" id="MFC4136554.1"/>
    </source>
</evidence>
<dbReference type="PANTHER" id="PTHR10309:SF0">
    <property type="entry name" value="MANNOSE-6-PHOSPHATE ISOMERASE"/>
    <property type="match status" value="1"/>
</dbReference>
<dbReference type="EC" id="5.3.1.8" evidence="4"/>
<dbReference type="Gene3D" id="2.60.120.10">
    <property type="entry name" value="Jelly Rolls"/>
    <property type="match status" value="2"/>
</dbReference>
<dbReference type="PROSITE" id="PS00965">
    <property type="entry name" value="PMI_I_1"/>
    <property type="match status" value="1"/>
</dbReference>
<evidence type="ECO:0000256" key="7">
    <source>
        <dbReference type="ARBA" id="ARBA00023235"/>
    </source>
</evidence>
<dbReference type="PRINTS" id="PR00714">
    <property type="entry name" value="MAN6PISMRASE"/>
</dbReference>
<accession>A0ABV8M1S0</accession>
<keyword evidence="5" id="KW-0479">Metal-binding</keyword>
<keyword evidence="6" id="KW-0862">Zinc</keyword>
<comment type="caution">
    <text evidence="9">The sequence shown here is derived from an EMBL/GenBank/DDBJ whole genome shotgun (WGS) entry which is preliminary data.</text>
</comment>
<feature type="domain" description="Phosphomannose isomerase type I catalytic" evidence="8">
    <location>
        <begin position="3"/>
        <end position="136"/>
    </location>
</feature>
<dbReference type="InterPro" id="IPR018050">
    <property type="entry name" value="Pmannose_isomerase-type1_CS"/>
</dbReference>
<dbReference type="Pfam" id="PF20511">
    <property type="entry name" value="PMI_typeI_cat"/>
    <property type="match status" value="1"/>
</dbReference>
<name>A0ABV8M1S0_9ACTN</name>
<evidence type="ECO:0000313" key="10">
    <source>
        <dbReference type="Proteomes" id="UP001595816"/>
    </source>
</evidence>
<evidence type="ECO:0000256" key="1">
    <source>
        <dbReference type="ARBA" id="ARBA00000757"/>
    </source>
</evidence>
<dbReference type="InterPro" id="IPR011051">
    <property type="entry name" value="RmlC_Cupin_sf"/>
</dbReference>
<dbReference type="InterPro" id="IPR014710">
    <property type="entry name" value="RmlC-like_jellyroll"/>
</dbReference>
<evidence type="ECO:0000256" key="3">
    <source>
        <dbReference type="ARBA" id="ARBA00010772"/>
    </source>
</evidence>